<reference evidence="1" key="1">
    <citation type="submission" date="2023-10" db="EMBL/GenBank/DDBJ databases">
        <authorList>
            <person name="Hackl T."/>
        </authorList>
    </citation>
    <scope>NUCLEOTIDE SEQUENCE</scope>
</reference>
<dbReference type="Proteomes" id="UP001295740">
    <property type="component" value="Unassembled WGS sequence"/>
</dbReference>
<protein>
    <submittedName>
        <fullName evidence="1">Uu.00g039050.m01.CDS01</fullName>
    </submittedName>
</protein>
<evidence type="ECO:0000313" key="1">
    <source>
        <dbReference type="EMBL" id="CAJ2501052.1"/>
    </source>
</evidence>
<keyword evidence="2" id="KW-1185">Reference proteome</keyword>
<dbReference type="EMBL" id="CAUWAG010000003">
    <property type="protein sequence ID" value="CAJ2501052.1"/>
    <property type="molecule type" value="Genomic_DNA"/>
</dbReference>
<dbReference type="SUPFAM" id="SSF51735">
    <property type="entry name" value="NAD(P)-binding Rossmann-fold domains"/>
    <property type="match status" value="1"/>
</dbReference>
<evidence type="ECO:0000313" key="2">
    <source>
        <dbReference type="Proteomes" id="UP001295740"/>
    </source>
</evidence>
<proteinExistence type="predicted"/>
<dbReference type="PANTHER" id="PTHR14097">
    <property type="entry name" value="OXIDOREDUCTASE HTATIP2"/>
    <property type="match status" value="1"/>
</dbReference>
<dbReference type="Gene3D" id="3.40.50.720">
    <property type="entry name" value="NAD(P)-binding Rossmann-like Domain"/>
    <property type="match status" value="1"/>
</dbReference>
<comment type="caution">
    <text evidence="1">The sequence shown here is derived from an EMBL/GenBank/DDBJ whole genome shotgun (WGS) entry which is preliminary data.</text>
</comment>
<sequence length="242" mass="25804">MAHIILTGATGQAGSAVLAYALSSPAVSRVSLLSRRPVKLAESSPKANVIIHSDFSSYPEAILDQLRGATACIWAQGISSQGMSEDEYTRITLDYPVAAAKAFAGLAERMNFVYFSGEGGDMEEKASTMFGRIKGRAESRLLALQKDGEYPSLRVYNIRPAIINPQGNYLAERSVTLHDRASTWVGGLASVVWKSFVIPSDKLAKACTDLAVGDGEAVPAGEGVEADGRLLRNTALRRLAGL</sequence>
<dbReference type="InterPro" id="IPR036291">
    <property type="entry name" value="NAD(P)-bd_dom_sf"/>
</dbReference>
<accession>A0AAI8VAF3</accession>
<dbReference type="AlphaFoldDB" id="A0AAI8VAF3"/>
<dbReference type="PANTHER" id="PTHR14097:SF8">
    <property type="entry name" value="NAD(P)-BINDING DOMAIN-CONTAINING PROTEIN"/>
    <property type="match status" value="1"/>
</dbReference>
<gene>
    <name evidence="1" type="ORF">KHLLAP_LOCUS1520</name>
</gene>
<organism evidence="1 2">
    <name type="scientific">Anthostomella pinea</name>
    <dbReference type="NCBI Taxonomy" id="933095"/>
    <lineage>
        <taxon>Eukaryota</taxon>
        <taxon>Fungi</taxon>
        <taxon>Dikarya</taxon>
        <taxon>Ascomycota</taxon>
        <taxon>Pezizomycotina</taxon>
        <taxon>Sordariomycetes</taxon>
        <taxon>Xylariomycetidae</taxon>
        <taxon>Xylariales</taxon>
        <taxon>Xylariaceae</taxon>
        <taxon>Anthostomella</taxon>
    </lineage>
</organism>
<name>A0AAI8VAF3_9PEZI</name>